<dbReference type="GO" id="GO:0033178">
    <property type="term" value="C:proton-transporting two-sector ATPase complex, catalytic domain"/>
    <property type="evidence" value="ECO:0007669"/>
    <property type="project" value="InterPro"/>
</dbReference>
<dbReference type="Gene3D" id="3.30.2320.30">
    <property type="entry name" value="ATP synthase, E subunit, C-terminal"/>
    <property type="match status" value="1"/>
</dbReference>
<keyword evidence="4" id="KW-0175">Coiled coil</keyword>
<sequence>MQDIERIFADMKKEIAEESKEEVNAILADVKKSEDDALVTMQQEAKKNADLRLKQELEEMHSEAATEISQVNSERMKKLIEKRDEYVNTIFKTVEDQLHAFVESDEYVTYLEKKAKQASEAQFEEAVMYVRDADLKLADQLVKAYGKQIEVKASDRIQLGGLIVEDKLSALVVNETLDEALKAQHEWFNKNSGLVIK</sequence>
<protein>
    <submittedName>
        <fullName evidence="5">H+-ATPase subunit E/Vma4</fullName>
    </submittedName>
</protein>
<evidence type="ECO:0000256" key="2">
    <source>
        <dbReference type="ARBA" id="ARBA00022448"/>
    </source>
</evidence>
<dbReference type="AlphaFoldDB" id="A0A1H6R9G6"/>
<dbReference type="SUPFAM" id="SSF160527">
    <property type="entry name" value="V-type ATPase subunit E-like"/>
    <property type="match status" value="1"/>
</dbReference>
<dbReference type="RefSeq" id="WP_033162304.1">
    <property type="nucleotide sequence ID" value="NZ_CACVTN010000006.1"/>
</dbReference>
<evidence type="ECO:0000313" key="6">
    <source>
        <dbReference type="Proteomes" id="UP000183028"/>
    </source>
</evidence>
<dbReference type="eggNOG" id="COG1390">
    <property type="taxonomic scope" value="Bacteria"/>
</dbReference>
<gene>
    <name evidence="5" type="ORF">SAMN04487834_100571</name>
</gene>
<feature type="coiled-coil region" evidence="4">
    <location>
        <begin position="1"/>
        <end position="74"/>
    </location>
</feature>
<dbReference type="Pfam" id="PF01991">
    <property type="entry name" value="vATP-synt_E"/>
    <property type="match status" value="1"/>
</dbReference>
<evidence type="ECO:0000256" key="1">
    <source>
        <dbReference type="ARBA" id="ARBA00005901"/>
    </source>
</evidence>
<dbReference type="EMBL" id="FNYK01000005">
    <property type="protein sequence ID" value="SEI47822.1"/>
    <property type="molecule type" value="Genomic_DNA"/>
</dbReference>
<evidence type="ECO:0000256" key="3">
    <source>
        <dbReference type="ARBA" id="ARBA00023065"/>
    </source>
</evidence>
<dbReference type="GeneID" id="54119710"/>
<accession>A0A1H6R9G6</accession>
<keyword evidence="6" id="KW-1185">Reference proteome</keyword>
<dbReference type="OrthoDB" id="1862548at2"/>
<comment type="similarity">
    <text evidence="1">Belongs to the V-ATPase E subunit family.</text>
</comment>
<dbReference type="GO" id="GO:0046961">
    <property type="term" value="F:proton-transporting ATPase activity, rotational mechanism"/>
    <property type="evidence" value="ECO:0007669"/>
    <property type="project" value="InterPro"/>
</dbReference>
<dbReference type="Proteomes" id="UP000183028">
    <property type="component" value="Unassembled WGS sequence"/>
</dbReference>
<dbReference type="InterPro" id="IPR002842">
    <property type="entry name" value="ATPase_V1_Esu"/>
</dbReference>
<dbReference type="InterPro" id="IPR038495">
    <property type="entry name" value="ATPase_E_C"/>
</dbReference>
<evidence type="ECO:0000256" key="4">
    <source>
        <dbReference type="SAM" id="Coils"/>
    </source>
</evidence>
<proteinExistence type="inferred from homology"/>
<dbReference type="STRING" id="322505.SAMN04487836_10513"/>
<keyword evidence="3" id="KW-0406">Ion transport</keyword>
<name>A0A1H6R9G6_9FIRM</name>
<keyword evidence="2" id="KW-0813">Transport</keyword>
<reference evidence="6" key="1">
    <citation type="submission" date="2016-10" db="EMBL/GenBank/DDBJ databases">
        <authorList>
            <person name="Varghese N."/>
            <person name="Submissions S."/>
        </authorList>
    </citation>
    <scope>NUCLEOTIDE SEQUENCE [LARGE SCALE GENOMIC DNA]</scope>
    <source>
        <strain evidence="6">DSM 20406</strain>
    </source>
</reference>
<evidence type="ECO:0000313" key="5">
    <source>
        <dbReference type="EMBL" id="SEI47822.1"/>
    </source>
</evidence>
<organism evidence="5 6">
    <name type="scientific">Sharpea azabuensis</name>
    <dbReference type="NCBI Taxonomy" id="322505"/>
    <lineage>
        <taxon>Bacteria</taxon>
        <taxon>Bacillati</taxon>
        <taxon>Bacillota</taxon>
        <taxon>Erysipelotrichia</taxon>
        <taxon>Erysipelotrichales</taxon>
        <taxon>Coprobacillaceae</taxon>
        <taxon>Sharpea</taxon>
    </lineage>
</organism>